<dbReference type="STRING" id="360911.EAT1b_2649"/>
<dbReference type="RefSeq" id="WP_015881124.1">
    <property type="nucleotide sequence ID" value="NC_012673.1"/>
</dbReference>
<proteinExistence type="predicted"/>
<dbReference type="Pfam" id="PF00583">
    <property type="entry name" value="Acetyltransf_1"/>
    <property type="match status" value="1"/>
</dbReference>
<dbReference type="PANTHER" id="PTHR43877">
    <property type="entry name" value="AMINOALKYLPHOSPHONATE N-ACETYLTRANSFERASE-RELATED-RELATED"/>
    <property type="match status" value="1"/>
</dbReference>
<dbReference type="PROSITE" id="PS51186">
    <property type="entry name" value="GNAT"/>
    <property type="match status" value="1"/>
</dbReference>
<sequence>MLLNRKETILRIRNAEMNDVAALSELMGELGYPTTEKQMGTRLMNIQQDSNYHTFVAVENQEIVGMIGFFRGVSYEVDASYIRIIALVVKASHQKNGVGASLVNHVQDWAQLHGIMKIAVNTGNRRTGSHVFYKKMGFDGTGTGYYKSLL</sequence>
<evidence type="ECO:0000256" key="1">
    <source>
        <dbReference type="ARBA" id="ARBA00022679"/>
    </source>
</evidence>
<dbReference type="Gene3D" id="3.40.630.30">
    <property type="match status" value="1"/>
</dbReference>
<evidence type="ECO:0000256" key="2">
    <source>
        <dbReference type="ARBA" id="ARBA00023315"/>
    </source>
</evidence>
<dbReference type="HOGENOM" id="CLU_013985_34_4_9"/>
<dbReference type="InterPro" id="IPR000182">
    <property type="entry name" value="GNAT_dom"/>
</dbReference>
<reference evidence="4 5" key="1">
    <citation type="journal article" date="2011" name="J. Bacteriol.">
        <title>Complete genome sequence of the Thermophilic Bacterium Exiguobacterium sp. AT1b.</title>
        <authorList>
            <person name="Vishnivetskaya T.A."/>
            <person name="Lucas S."/>
            <person name="Copeland A."/>
            <person name="Lapidus A."/>
            <person name="Glavina Del Rio T."/>
            <person name="Dalin E."/>
            <person name="Tice H."/>
            <person name="Bruce D.C."/>
            <person name="Goodwin L.A."/>
            <person name="Pitluck S."/>
            <person name="Saunders E."/>
            <person name="Brettin T."/>
            <person name="Detter C."/>
            <person name="Han C."/>
            <person name="Larimer F."/>
            <person name="Land M.L."/>
            <person name="Hauser L.J."/>
            <person name="Kyrpides N.C."/>
            <person name="Ovchinnikova G."/>
            <person name="Kathariou S."/>
            <person name="Ramaley R.F."/>
            <person name="Rodrigues D.F."/>
            <person name="Hendrix C."/>
            <person name="Richardson P."/>
            <person name="Tiedje J.M."/>
        </authorList>
    </citation>
    <scope>NUCLEOTIDE SEQUENCE [LARGE SCALE GENOMIC DNA]</scope>
    <source>
        <strain evidence="5">ATCC BAA-1283 / AT1b</strain>
    </source>
</reference>
<feature type="domain" description="N-acetyltransferase" evidence="3">
    <location>
        <begin position="10"/>
        <end position="150"/>
    </location>
</feature>
<dbReference type="SUPFAM" id="SSF55729">
    <property type="entry name" value="Acyl-CoA N-acyltransferases (Nat)"/>
    <property type="match status" value="1"/>
</dbReference>
<evidence type="ECO:0000259" key="3">
    <source>
        <dbReference type="PROSITE" id="PS51186"/>
    </source>
</evidence>
<keyword evidence="5" id="KW-1185">Reference proteome</keyword>
<organism evidence="4 5">
    <name type="scientific">Exiguobacterium sp. (strain ATCC BAA-1283 / AT1b)</name>
    <dbReference type="NCBI Taxonomy" id="360911"/>
    <lineage>
        <taxon>Bacteria</taxon>
        <taxon>Bacillati</taxon>
        <taxon>Bacillota</taxon>
        <taxon>Bacilli</taxon>
        <taxon>Bacillales</taxon>
        <taxon>Bacillales Family XII. Incertae Sedis</taxon>
        <taxon>Exiguobacterium</taxon>
    </lineage>
</organism>
<protein>
    <submittedName>
        <fullName evidence="4">GCN5-related N-acetyltransferase</fullName>
    </submittedName>
</protein>
<name>C4L4K2_EXISA</name>
<dbReference type="GO" id="GO:0016747">
    <property type="term" value="F:acyltransferase activity, transferring groups other than amino-acyl groups"/>
    <property type="evidence" value="ECO:0007669"/>
    <property type="project" value="InterPro"/>
</dbReference>
<dbReference type="eggNOG" id="COG0456">
    <property type="taxonomic scope" value="Bacteria"/>
</dbReference>
<accession>C4L4K2</accession>
<evidence type="ECO:0000313" key="5">
    <source>
        <dbReference type="Proteomes" id="UP000000716"/>
    </source>
</evidence>
<dbReference type="CDD" id="cd04301">
    <property type="entry name" value="NAT_SF"/>
    <property type="match status" value="1"/>
</dbReference>
<keyword evidence="2" id="KW-0012">Acyltransferase</keyword>
<dbReference type="OrthoDB" id="9797826at2"/>
<dbReference type="InterPro" id="IPR017255">
    <property type="entry name" value="AcTrfase_GNAT_prd"/>
</dbReference>
<keyword evidence="1" id="KW-0808">Transferase</keyword>
<dbReference type="EMBL" id="CP001615">
    <property type="protein sequence ID" value="ACQ71565.1"/>
    <property type="molecule type" value="Genomic_DNA"/>
</dbReference>
<dbReference type="PANTHER" id="PTHR43877:SF2">
    <property type="entry name" value="AMINOALKYLPHOSPHONATE N-ACETYLTRANSFERASE-RELATED"/>
    <property type="match status" value="1"/>
</dbReference>
<evidence type="ECO:0000313" key="4">
    <source>
        <dbReference type="EMBL" id="ACQ71565.1"/>
    </source>
</evidence>
<dbReference type="KEGG" id="eat:EAT1b_2649"/>
<dbReference type="AlphaFoldDB" id="C4L4K2"/>
<dbReference type="InterPro" id="IPR016181">
    <property type="entry name" value="Acyl_CoA_acyltransferase"/>
</dbReference>
<dbReference type="PIRSF" id="PIRSF037663">
    <property type="entry name" value="Acetyltransf_GNAT_prd"/>
    <property type="match status" value="1"/>
</dbReference>
<dbReference type="InterPro" id="IPR050832">
    <property type="entry name" value="Bact_Acetyltransf"/>
</dbReference>
<dbReference type="Proteomes" id="UP000000716">
    <property type="component" value="Chromosome"/>
</dbReference>
<gene>
    <name evidence="4" type="ordered locus">EAT1b_2649</name>
</gene>